<dbReference type="PANTHER" id="PTHR45138:SF24">
    <property type="entry name" value="DIGUANYLATE CYCLASE DGCC-RELATED"/>
    <property type="match status" value="1"/>
</dbReference>
<dbReference type="GO" id="GO:0052621">
    <property type="term" value="F:diguanylate cyclase activity"/>
    <property type="evidence" value="ECO:0007669"/>
    <property type="project" value="UniProtKB-EC"/>
</dbReference>
<dbReference type="EMBL" id="LUKD01000008">
    <property type="protein sequence ID" value="KYG62935.1"/>
    <property type="molecule type" value="Genomic_DNA"/>
</dbReference>
<dbReference type="InterPro" id="IPR029787">
    <property type="entry name" value="Nucleotide_cyclase"/>
</dbReference>
<gene>
    <name evidence="3" type="ORF">AZI87_16880</name>
</gene>
<dbReference type="Proteomes" id="UP000075799">
    <property type="component" value="Unassembled WGS sequence"/>
</dbReference>
<dbReference type="GO" id="GO:0005886">
    <property type="term" value="C:plasma membrane"/>
    <property type="evidence" value="ECO:0007669"/>
    <property type="project" value="TreeGrafter"/>
</dbReference>
<dbReference type="SMART" id="SM00267">
    <property type="entry name" value="GGDEF"/>
    <property type="match status" value="1"/>
</dbReference>
<dbReference type="GO" id="GO:0043709">
    <property type="term" value="P:cell adhesion involved in single-species biofilm formation"/>
    <property type="evidence" value="ECO:0007669"/>
    <property type="project" value="TreeGrafter"/>
</dbReference>
<dbReference type="CDD" id="cd01949">
    <property type="entry name" value="GGDEF"/>
    <property type="match status" value="1"/>
</dbReference>
<dbReference type="Gene3D" id="3.30.70.270">
    <property type="match status" value="1"/>
</dbReference>
<evidence type="ECO:0000313" key="4">
    <source>
        <dbReference type="Proteomes" id="UP000075799"/>
    </source>
</evidence>
<evidence type="ECO:0000259" key="2">
    <source>
        <dbReference type="PROSITE" id="PS50887"/>
    </source>
</evidence>
<dbReference type="EC" id="2.7.7.65" evidence="1"/>
<dbReference type="SUPFAM" id="SSF55073">
    <property type="entry name" value="Nucleotide cyclase"/>
    <property type="match status" value="1"/>
</dbReference>
<dbReference type="InterPro" id="IPR000160">
    <property type="entry name" value="GGDEF_dom"/>
</dbReference>
<dbReference type="FunFam" id="3.30.70.270:FF:000001">
    <property type="entry name" value="Diguanylate cyclase domain protein"/>
    <property type="match status" value="1"/>
</dbReference>
<dbReference type="OrthoDB" id="5289318at2"/>
<dbReference type="Pfam" id="PF00990">
    <property type="entry name" value="GGDEF"/>
    <property type="match status" value="1"/>
</dbReference>
<dbReference type="InterPro" id="IPR050469">
    <property type="entry name" value="Diguanylate_Cyclase"/>
</dbReference>
<dbReference type="AlphaFoldDB" id="A0A162G0B5"/>
<dbReference type="RefSeq" id="WP_063209425.1">
    <property type="nucleotide sequence ID" value="NZ_LUKD01000008.1"/>
</dbReference>
<sequence>MKQWMKKLVEQFDMDWGTSSHEKGAASAGPSLTEDRATLLYILDVYNKHLFEIQNHSVRKVRAKLDTFAKELVQADTEATEKTLFRLRQFISSYRIDEYTYVQNTFDDFKRIIWDFADHLSEEAQVEDASQADINQSLEGLREAVESNSIEELRARSREFINFYLKHQNSTNERRSKRMESIKKNLTTVKKQLMEANQTMRRDHMTGAHNRRSYDEQVRRYLQLHDIDKDPMTLILLDIDFFKKINDAYGHDIGDFVLKECVRLLQESFSREEDFIARLGGEEFAVILPGCNTEAAIKMAEEAMNRIRKEVFVQDKLEIRFTISMGIAEITAGESADSWYKRADEALYESKQTGRNKYSLAKAPGMKRVA</sequence>
<dbReference type="GO" id="GO:1902201">
    <property type="term" value="P:negative regulation of bacterial-type flagellum-dependent cell motility"/>
    <property type="evidence" value="ECO:0007669"/>
    <property type="project" value="TreeGrafter"/>
</dbReference>
<reference evidence="3 4" key="1">
    <citation type="submission" date="2016-03" db="EMBL/GenBank/DDBJ databases">
        <authorList>
            <person name="Ploux O."/>
        </authorList>
    </citation>
    <scope>NUCLEOTIDE SEQUENCE [LARGE SCALE GENOMIC DNA]</scope>
    <source>
        <strain evidence="3 4">EC13</strain>
    </source>
</reference>
<organism evidence="3 4">
    <name type="scientific">Bdellovibrio bacteriovorus</name>
    <dbReference type="NCBI Taxonomy" id="959"/>
    <lineage>
        <taxon>Bacteria</taxon>
        <taxon>Pseudomonadati</taxon>
        <taxon>Bdellovibrionota</taxon>
        <taxon>Bdellovibrionia</taxon>
        <taxon>Bdellovibrionales</taxon>
        <taxon>Pseudobdellovibrionaceae</taxon>
        <taxon>Bdellovibrio</taxon>
    </lineage>
</organism>
<proteinExistence type="predicted"/>
<dbReference type="InterPro" id="IPR043128">
    <property type="entry name" value="Rev_trsase/Diguanyl_cyclase"/>
</dbReference>
<comment type="caution">
    <text evidence="3">The sequence shown here is derived from an EMBL/GenBank/DDBJ whole genome shotgun (WGS) entry which is preliminary data.</text>
</comment>
<dbReference type="PROSITE" id="PS50887">
    <property type="entry name" value="GGDEF"/>
    <property type="match status" value="1"/>
</dbReference>
<protein>
    <recommendedName>
        <fullName evidence="1">diguanylate cyclase</fullName>
        <ecNumber evidence="1">2.7.7.65</ecNumber>
    </recommendedName>
</protein>
<evidence type="ECO:0000313" key="3">
    <source>
        <dbReference type="EMBL" id="KYG62935.1"/>
    </source>
</evidence>
<dbReference type="PANTHER" id="PTHR45138">
    <property type="entry name" value="REGULATORY COMPONENTS OF SENSORY TRANSDUCTION SYSTEM"/>
    <property type="match status" value="1"/>
</dbReference>
<evidence type="ECO:0000256" key="1">
    <source>
        <dbReference type="ARBA" id="ARBA00012528"/>
    </source>
</evidence>
<feature type="domain" description="GGDEF" evidence="2">
    <location>
        <begin position="230"/>
        <end position="363"/>
    </location>
</feature>
<accession>A0A162G0B5</accession>
<name>A0A162G0B5_BDEBC</name>
<dbReference type="NCBIfam" id="TIGR00254">
    <property type="entry name" value="GGDEF"/>
    <property type="match status" value="1"/>
</dbReference>